<dbReference type="Pfam" id="PF14518">
    <property type="entry name" value="Haem_oxygenas_2"/>
    <property type="match status" value="1"/>
</dbReference>
<dbReference type="SUPFAM" id="SSF48613">
    <property type="entry name" value="Heme oxygenase-like"/>
    <property type="match status" value="1"/>
</dbReference>
<proteinExistence type="predicted"/>
<dbReference type="Proteomes" id="UP000281955">
    <property type="component" value="Unassembled WGS sequence"/>
</dbReference>
<name>A0A420XJS1_9ACTN</name>
<protein>
    <submittedName>
        <fullName evidence="1">Heme oxygenase-like protein</fullName>
    </submittedName>
</protein>
<evidence type="ECO:0000313" key="2">
    <source>
        <dbReference type="Proteomes" id="UP000281955"/>
    </source>
</evidence>
<sequence>MPLSRGPVSSALLHDLPTGTVSEPTLALAAELAADTSDALADDDLQVSLFALYELHHSGLEGVPDDAEWDPQVVRAARTLERAVERDLRPLVADVRDPGGPVDLALESVIEQLDSGPSLSRHLSRHGTREQWADFLAQKSVYHLKEADPHTFVIPRISGRAKAALVEIQSDEYGGGSPARMHSALFARMMREFGLVDTYGAHVDTTSAPSLAATTLMTMFGISRRWRGAAVGHLCGIEMTSTEPCRRLGAGLRRLRCSEASTVYYDEHVEADAVHEQLASKDLAGSLVAAEPGLRADVLFGTAAYLTVEARMGLHLLQGWSALAA</sequence>
<dbReference type="InParanoid" id="A0A420XJS1"/>
<reference evidence="1 2" key="1">
    <citation type="submission" date="2018-10" db="EMBL/GenBank/DDBJ databases">
        <title>Genomic Encyclopedia of Archaeal and Bacterial Type Strains, Phase II (KMG-II): from individual species to whole genera.</title>
        <authorList>
            <person name="Goeker M."/>
        </authorList>
    </citation>
    <scope>NUCLEOTIDE SEQUENCE [LARGE SCALE GENOMIC DNA]</scope>
    <source>
        <strain evidence="1 2">RP-AC37</strain>
    </source>
</reference>
<dbReference type="Gene3D" id="1.20.910.10">
    <property type="entry name" value="Heme oxygenase-like"/>
    <property type="match status" value="1"/>
</dbReference>
<dbReference type="SMART" id="SM01236">
    <property type="entry name" value="Haem_oxygenase_2"/>
    <property type="match status" value="1"/>
</dbReference>
<dbReference type="AlphaFoldDB" id="A0A420XJS1"/>
<dbReference type="EMBL" id="RBWV01000017">
    <property type="protein sequence ID" value="RKS68001.1"/>
    <property type="molecule type" value="Genomic_DNA"/>
</dbReference>
<gene>
    <name evidence="1" type="ORF">CLV35_3908</name>
</gene>
<dbReference type="InterPro" id="IPR016084">
    <property type="entry name" value="Haem_Oase-like_multi-hlx"/>
</dbReference>
<accession>A0A420XJS1</accession>
<dbReference type="RefSeq" id="WP_231122073.1">
    <property type="nucleotide sequence ID" value="NZ_RBWV01000017.1"/>
</dbReference>
<comment type="caution">
    <text evidence="1">The sequence shown here is derived from an EMBL/GenBank/DDBJ whole genome shotgun (WGS) entry which is preliminary data.</text>
</comment>
<keyword evidence="2" id="KW-1185">Reference proteome</keyword>
<evidence type="ECO:0000313" key="1">
    <source>
        <dbReference type="EMBL" id="RKS68001.1"/>
    </source>
</evidence>
<organism evidence="1 2">
    <name type="scientific">Motilibacter peucedani</name>
    <dbReference type="NCBI Taxonomy" id="598650"/>
    <lineage>
        <taxon>Bacteria</taxon>
        <taxon>Bacillati</taxon>
        <taxon>Actinomycetota</taxon>
        <taxon>Actinomycetes</taxon>
        <taxon>Motilibacterales</taxon>
        <taxon>Motilibacteraceae</taxon>
        <taxon>Motilibacter</taxon>
    </lineage>
</organism>